<evidence type="ECO:0000313" key="4">
    <source>
        <dbReference type="EMBL" id="ASP39103.1"/>
    </source>
</evidence>
<dbReference type="SUPFAM" id="SSF48264">
    <property type="entry name" value="Cytochrome P450"/>
    <property type="match status" value="1"/>
</dbReference>
<dbReference type="PANTHER" id="PTHR46696">
    <property type="entry name" value="P450, PUTATIVE (EUROFUNG)-RELATED"/>
    <property type="match status" value="1"/>
</dbReference>
<dbReference type="GO" id="GO:0005506">
    <property type="term" value="F:iron ion binding"/>
    <property type="evidence" value="ECO:0007669"/>
    <property type="project" value="InterPro"/>
</dbReference>
<dbReference type="OrthoDB" id="4258484at2"/>
<dbReference type="PANTHER" id="PTHR46696:SF1">
    <property type="entry name" value="CYTOCHROME P450 YJIB-RELATED"/>
    <property type="match status" value="1"/>
</dbReference>
<keyword evidence="3" id="KW-0503">Monooxygenase</keyword>
<dbReference type="CDD" id="cd11033">
    <property type="entry name" value="CYP142-like"/>
    <property type="match status" value="1"/>
</dbReference>
<dbReference type="KEGG" id="bsan:CHH28_10615"/>
<dbReference type="PROSITE" id="PS00086">
    <property type="entry name" value="CYTOCHROME_P450"/>
    <property type="match status" value="1"/>
</dbReference>
<keyword evidence="3" id="KW-0560">Oxidoreductase</keyword>
<dbReference type="InterPro" id="IPR001128">
    <property type="entry name" value="Cyt_P450"/>
</dbReference>
<comment type="cofactor">
    <cofactor evidence="1">
        <name>heme</name>
        <dbReference type="ChEBI" id="CHEBI:30413"/>
    </cofactor>
</comment>
<keyword evidence="3" id="KW-0349">Heme</keyword>
<accession>A0A222FLK3</accession>
<comment type="similarity">
    <text evidence="2 3">Belongs to the cytochrome P450 family.</text>
</comment>
<name>A0A222FLK3_9GAMM</name>
<evidence type="ECO:0000256" key="1">
    <source>
        <dbReference type="ARBA" id="ARBA00001971"/>
    </source>
</evidence>
<reference evidence="4 5" key="1">
    <citation type="submission" date="2017-07" db="EMBL/GenBank/DDBJ databases">
        <title>Annotated genome sequence of Bacterioplanes sanyensis isolated from Red Sea.</title>
        <authorList>
            <person name="Rehman Z.U."/>
        </authorList>
    </citation>
    <scope>NUCLEOTIDE SEQUENCE [LARGE SCALE GENOMIC DNA]</scope>
    <source>
        <strain evidence="4 5">NV9</strain>
    </source>
</reference>
<dbReference type="InterPro" id="IPR036396">
    <property type="entry name" value="Cyt_P450_sf"/>
</dbReference>
<keyword evidence="3" id="KW-0479">Metal-binding</keyword>
<protein>
    <submittedName>
        <fullName evidence="4">Cytochrome P450</fullName>
    </submittedName>
</protein>
<proteinExistence type="inferred from homology"/>
<evidence type="ECO:0000256" key="3">
    <source>
        <dbReference type="RuleBase" id="RU000461"/>
    </source>
</evidence>
<keyword evidence="5" id="KW-1185">Reference proteome</keyword>
<keyword evidence="3" id="KW-0408">Iron</keyword>
<dbReference type="EMBL" id="CP022530">
    <property type="protein sequence ID" value="ASP39103.1"/>
    <property type="molecule type" value="Genomic_DNA"/>
</dbReference>
<dbReference type="Pfam" id="PF00067">
    <property type="entry name" value="p450"/>
    <property type="match status" value="1"/>
</dbReference>
<organism evidence="4 5">
    <name type="scientific">Bacterioplanes sanyensis</name>
    <dbReference type="NCBI Taxonomy" id="1249553"/>
    <lineage>
        <taxon>Bacteria</taxon>
        <taxon>Pseudomonadati</taxon>
        <taxon>Pseudomonadota</taxon>
        <taxon>Gammaproteobacteria</taxon>
        <taxon>Oceanospirillales</taxon>
        <taxon>Oceanospirillaceae</taxon>
        <taxon>Bacterioplanes</taxon>
    </lineage>
</organism>
<dbReference type="RefSeq" id="WP_094060285.1">
    <property type="nucleotide sequence ID" value="NZ_CP022530.1"/>
</dbReference>
<dbReference type="Gene3D" id="1.10.630.10">
    <property type="entry name" value="Cytochrome P450"/>
    <property type="match status" value="1"/>
</dbReference>
<evidence type="ECO:0000256" key="2">
    <source>
        <dbReference type="ARBA" id="ARBA00010617"/>
    </source>
</evidence>
<dbReference type="GO" id="GO:0016705">
    <property type="term" value="F:oxidoreductase activity, acting on paired donors, with incorporation or reduction of molecular oxygen"/>
    <property type="evidence" value="ECO:0007669"/>
    <property type="project" value="InterPro"/>
</dbReference>
<dbReference type="Proteomes" id="UP000202440">
    <property type="component" value="Chromosome"/>
</dbReference>
<dbReference type="InterPro" id="IPR017972">
    <property type="entry name" value="Cyt_P450_CS"/>
</dbReference>
<dbReference type="GO" id="GO:0020037">
    <property type="term" value="F:heme binding"/>
    <property type="evidence" value="ECO:0007669"/>
    <property type="project" value="InterPro"/>
</dbReference>
<dbReference type="PRINTS" id="PR00359">
    <property type="entry name" value="BP450"/>
</dbReference>
<gene>
    <name evidence="4" type="ORF">CHH28_10615</name>
</gene>
<dbReference type="AlphaFoldDB" id="A0A222FLK3"/>
<evidence type="ECO:0000313" key="5">
    <source>
        <dbReference type="Proteomes" id="UP000202440"/>
    </source>
</evidence>
<dbReference type="GO" id="GO:0004497">
    <property type="term" value="F:monooxygenase activity"/>
    <property type="evidence" value="ECO:0007669"/>
    <property type="project" value="UniProtKB-KW"/>
</dbReference>
<sequence>MSIKNTVANKVATVVPLDMQIRASHLVEKALDKIIKDKVPEFVETPIADVSSLALDDIDLSNPFLFRQGKWESYCKRLRDECPIHYQANSPFGPFWSITRYQDILFVDKNHELFSAEPQIIIGKAPRGLDIDTFIAMDPPKHDEQRLAVQGVVAPANLKEMESLIRQRTQDVLDNLPVNQPFDWVESVSKELTSRMLATLLDFPYEQRSTLVYWSDVATSAPEIAGGDTDKEEFWQVAKEFSKQFSKLWYAKKARLDAGEAPGFDLISLLLTNEKTHDMIKRPMEFIGNLVLLIVGGNDTTRNSMTGGVLALNQFPQEFEKLKANPALIPSMVSEIIRWQTPLAYMRRVATQDVEMGTQTIKKGDKVVMWYASGNRDERMIENPDQFLIDRKNPRNHLSFGFGIHRCMGNRLAEMQLRILWEEILQRFDNIEYVGDLQYVQSNFVRGYSKMMVKLTPKGS</sequence>
<dbReference type="InterPro" id="IPR002397">
    <property type="entry name" value="Cyt_P450_B"/>
</dbReference>